<dbReference type="InterPro" id="IPR039421">
    <property type="entry name" value="Type_1_exporter"/>
</dbReference>
<evidence type="ECO:0000256" key="7">
    <source>
        <dbReference type="SAM" id="Phobius"/>
    </source>
</evidence>
<dbReference type="Gene3D" id="1.20.1560.10">
    <property type="entry name" value="ABC transporter type 1, transmembrane domain"/>
    <property type="match status" value="1"/>
</dbReference>
<protein>
    <recommendedName>
        <fullName evidence="12">ABC transporter domain-containing protein</fullName>
    </recommendedName>
</protein>
<evidence type="ECO:0000256" key="6">
    <source>
        <dbReference type="ARBA" id="ARBA00023136"/>
    </source>
</evidence>
<keyword evidence="4" id="KW-0067">ATP-binding</keyword>
<dbReference type="SUPFAM" id="SSF90123">
    <property type="entry name" value="ABC transporter transmembrane region"/>
    <property type="match status" value="1"/>
</dbReference>
<dbReference type="SMART" id="SM00382">
    <property type="entry name" value="AAA"/>
    <property type="match status" value="1"/>
</dbReference>
<gene>
    <name evidence="10" type="ORF">HMPREF9453_01221</name>
</gene>
<dbReference type="CDD" id="cd03228">
    <property type="entry name" value="ABCC_MRP_Like"/>
    <property type="match status" value="1"/>
</dbReference>
<keyword evidence="3" id="KW-0547">Nucleotide-binding</keyword>
<accession>H1D0T3</accession>
<keyword evidence="6 7" id="KW-0472">Membrane</keyword>
<evidence type="ECO:0000256" key="3">
    <source>
        <dbReference type="ARBA" id="ARBA00022741"/>
    </source>
</evidence>
<keyword evidence="2 7" id="KW-0812">Transmembrane</keyword>
<dbReference type="STRING" id="742743.HMPREF9453_01221"/>
<dbReference type="InterPro" id="IPR003593">
    <property type="entry name" value="AAA+_ATPase"/>
</dbReference>
<dbReference type="PROSITE" id="PS50893">
    <property type="entry name" value="ABC_TRANSPORTER_2"/>
    <property type="match status" value="1"/>
</dbReference>
<evidence type="ECO:0000256" key="4">
    <source>
        <dbReference type="ARBA" id="ARBA00022840"/>
    </source>
</evidence>
<dbReference type="SUPFAM" id="SSF52540">
    <property type="entry name" value="P-loop containing nucleoside triphosphate hydrolases"/>
    <property type="match status" value="1"/>
</dbReference>
<dbReference type="GO" id="GO:0015421">
    <property type="term" value="F:ABC-type oligopeptide transporter activity"/>
    <property type="evidence" value="ECO:0007669"/>
    <property type="project" value="TreeGrafter"/>
</dbReference>
<dbReference type="InterPro" id="IPR011527">
    <property type="entry name" value="ABC1_TM_dom"/>
</dbReference>
<reference evidence="10 11" key="1">
    <citation type="submission" date="2011-11" db="EMBL/GenBank/DDBJ databases">
        <title>The Genome Sequence of Dialister succinatiphilus YIT 11850.</title>
        <authorList>
            <consortium name="The Broad Institute Genome Sequencing Platform"/>
            <person name="Earl A."/>
            <person name="Ward D."/>
            <person name="Feldgarden M."/>
            <person name="Gevers D."/>
            <person name="Morotomi M."/>
            <person name="Young S.K."/>
            <person name="Zeng Q."/>
            <person name="Gargeya S."/>
            <person name="Fitzgerald M."/>
            <person name="Haas B."/>
            <person name="Abouelleil A."/>
            <person name="Alvarado L."/>
            <person name="Arachchi H.M."/>
            <person name="Berlin A."/>
            <person name="Brown A."/>
            <person name="Chapman S.B."/>
            <person name="Dunbar C."/>
            <person name="Gearin G."/>
            <person name="Goldberg J."/>
            <person name="Griggs A."/>
            <person name="Gujja S."/>
            <person name="Heiman D."/>
            <person name="Howarth C."/>
            <person name="Lui A."/>
            <person name="MacDonald P.J.P."/>
            <person name="Montmayeur A."/>
            <person name="Murphy C."/>
            <person name="Neiman D."/>
            <person name="Pearson M."/>
            <person name="Priest M."/>
            <person name="Roberts A."/>
            <person name="Saif S."/>
            <person name="Shea T."/>
            <person name="Sisk P."/>
            <person name="Stolte C."/>
            <person name="Sykes S."/>
            <person name="Wortman J."/>
            <person name="Nusbaum C."/>
            <person name="Birren B."/>
        </authorList>
    </citation>
    <scope>NUCLEOTIDE SEQUENCE [LARGE SCALE GENOMIC DNA]</scope>
    <source>
        <strain evidence="10 11">YIT 11850</strain>
    </source>
</reference>
<evidence type="ECO:0008006" key="12">
    <source>
        <dbReference type="Google" id="ProtNLM"/>
    </source>
</evidence>
<dbReference type="Proteomes" id="UP000003277">
    <property type="component" value="Unassembled WGS sequence"/>
</dbReference>
<dbReference type="HOGENOM" id="CLU_000604_84_3_9"/>
<dbReference type="GO" id="GO:0005524">
    <property type="term" value="F:ATP binding"/>
    <property type="evidence" value="ECO:0007669"/>
    <property type="project" value="UniProtKB-KW"/>
</dbReference>
<dbReference type="Pfam" id="PF00005">
    <property type="entry name" value="ABC_tran"/>
    <property type="match status" value="1"/>
</dbReference>
<feature type="transmembrane region" description="Helical" evidence="7">
    <location>
        <begin position="61"/>
        <end position="82"/>
    </location>
</feature>
<evidence type="ECO:0000256" key="1">
    <source>
        <dbReference type="ARBA" id="ARBA00004651"/>
    </source>
</evidence>
<comment type="subcellular location">
    <subcellularLocation>
        <location evidence="1">Cell membrane</location>
        <topology evidence="1">Multi-pass membrane protein</topology>
    </subcellularLocation>
</comment>
<dbReference type="InterPro" id="IPR003439">
    <property type="entry name" value="ABC_transporter-like_ATP-bd"/>
</dbReference>
<evidence type="ECO:0000313" key="11">
    <source>
        <dbReference type="Proteomes" id="UP000003277"/>
    </source>
</evidence>
<dbReference type="InterPro" id="IPR027417">
    <property type="entry name" value="P-loop_NTPase"/>
</dbReference>
<keyword evidence="5 7" id="KW-1133">Transmembrane helix</keyword>
<dbReference type="RefSeq" id="WP_008859715.1">
    <property type="nucleotide sequence ID" value="NZ_JH591188.1"/>
</dbReference>
<evidence type="ECO:0000256" key="5">
    <source>
        <dbReference type="ARBA" id="ARBA00022989"/>
    </source>
</evidence>
<dbReference type="PROSITE" id="PS00211">
    <property type="entry name" value="ABC_TRANSPORTER_1"/>
    <property type="match status" value="1"/>
</dbReference>
<comment type="caution">
    <text evidence="10">The sequence shown here is derived from an EMBL/GenBank/DDBJ whole genome shotgun (WGS) entry which is preliminary data.</text>
</comment>
<evidence type="ECO:0000313" key="10">
    <source>
        <dbReference type="EMBL" id="EHO62850.1"/>
    </source>
</evidence>
<dbReference type="Gene3D" id="3.40.50.300">
    <property type="entry name" value="P-loop containing nucleotide triphosphate hydrolases"/>
    <property type="match status" value="1"/>
</dbReference>
<dbReference type="CDD" id="cd07346">
    <property type="entry name" value="ABC_6TM_exporters"/>
    <property type="match status" value="1"/>
</dbReference>
<feature type="transmembrane region" description="Helical" evidence="7">
    <location>
        <begin position="20"/>
        <end position="41"/>
    </location>
</feature>
<evidence type="ECO:0000259" key="8">
    <source>
        <dbReference type="PROSITE" id="PS50893"/>
    </source>
</evidence>
<feature type="transmembrane region" description="Helical" evidence="7">
    <location>
        <begin position="143"/>
        <end position="160"/>
    </location>
</feature>
<dbReference type="InterPro" id="IPR036640">
    <property type="entry name" value="ABC1_TM_sf"/>
</dbReference>
<dbReference type="AlphaFoldDB" id="H1D0T3"/>
<sequence>MAGKRETNRVSYYFLKEKKILAMTALSGILYNLGLVAVPWFEGHISQYLADILEGTRQPSSLVFLALSYFFTVLFVQAMRYVKRLYVRRFANNTILSMKETIYTRLLQENRQDLEGQGARWMTRVISDVEACAEGMRKFTTELFDTGVALLAYSAFLFYYDWRLTFLVLLFPPAAYLLADRLKKPVTSASRRAKESAERLARGTMDRLRHALTYRLYGEEETADERYHRLLTDYEKRRIRQGLWENSMEPLYRIIAMTGSLLILWLGGNNVMGQGWEDWNIAAFAAYLACFTRLAVKSSHAAHLFNALQKADVSWHRIRDFLTPLSETALPPAKPDRLTVSHVSFTYPGASHAVIQDCTFSAAPSDIIGITGGTASGKSTLGRLFLMESPHEGSITWGKKELGRDISPLSLIGYMGHSMELFNASLEENIGLGKKGNLDEALWGACLDEEAAAFPRGVKTVIGEGGIRLSGGQQARVMIARLLYHRRPLIILDDPFASVDRETEDQLFDRIHALCPDSIILLISHRLRTFPKTSQVLWIGKDGRVTTSTHEKLLAENEDYRRLWALQNPEMHESHCEERR</sequence>
<dbReference type="PROSITE" id="PS50929">
    <property type="entry name" value="ABC_TM1F"/>
    <property type="match status" value="1"/>
</dbReference>
<name>H1D0T3_9FIRM</name>
<dbReference type="PATRIC" id="fig|742743.3.peg.1241"/>
<dbReference type="PANTHER" id="PTHR43394">
    <property type="entry name" value="ATP-DEPENDENT PERMEASE MDL1, MITOCHONDRIAL"/>
    <property type="match status" value="1"/>
</dbReference>
<dbReference type="GO" id="GO:0016887">
    <property type="term" value="F:ATP hydrolysis activity"/>
    <property type="evidence" value="ECO:0007669"/>
    <property type="project" value="InterPro"/>
</dbReference>
<feature type="domain" description="ABC transporter" evidence="8">
    <location>
        <begin position="338"/>
        <end position="566"/>
    </location>
</feature>
<dbReference type="PANTHER" id="PTHR43394:SF1">
    <property type="entry name" value="ATP-BINDING CASSETTE SUB-FAMILY B MEMBER 10, MITOCHONDRIAL"/>
    <property type="match status" value="1"/>
</dbReference>
<dbReference type="OrthoDB" id="9806127at2"/>
<keyword evidence="11" id="KW-1185">Reference proteome</keyword>
<dbReference type="eggNOG" id="COG1132">
    <property type="taxonomic scope" value="Bacteria"/>
</dbReference>
<dbReference type="GO" id="GO:0005886">
    <property type="term" value="C:plasma membrane"/>
    <property type="evidence" value="ECO:0007669"/>
    <property type="project" value="UniProtKB-SubCell"/>
</dbReference>
<evidence type="ECO:0000256" key="2">
    <source>
        <dbReference type="ARBA" id="ARBA00022692"/>
    </source>
</evidence>
<dbReference type="EMBL" id="ADLT01000042">
    <property type="protein sequence ID" value="EHO62850.1"/>
    <property type="molecule type" value="Genomic_DNA"/>
</dbReference>
<organism evidence="10 11">
    <name type="scientific">Dialister succinatiphilus YIT 11850</name>
    <dbReference type="NCBI Taxonomy" id="742743"/>
    <lineage>
        <taxon>Bacteria</taxon>
        <taxon>Bacillati</taxon>
        <taxon>Bacillota</taxon>
        <taxon>Negativicutes</taxon>
        <taxon>Veillonellales</taxon>
        <taxon>Veillonellaceae</taxon>
        <taxon>Dialister</taxon>
    </lineage>
</organism>
<proteinExistence type="predicted"/>
<feature type="domain" description="ABC transmembrane type-1" evidence="9">
    <location>
        <begin position="45"/>
        <end position="310"/>
    </location>
</feature>
<dbReference type="Pfam" id="PF00664">
    <property type="entry name" value="ABC_membrane"/>
    <property type="match status" value="1"/>
</dbReference>
<dbReference type="InterPro" id="IPR017871">
    <property type="entry name" value="ABC_transporter-like_CS"/>
</dbReference>
<evidence type="ECO:0000259" key="9">
    <source>
        <dbReference type="PROSITE" id="PS50929"/>
    </source>
</evidence>